<proteinExistence type="predicted"/>
<reference evidence="1" key="1">
    <citation type="submission" date="2022-10" db="EMBL/GenBank/DDBJ databases">
        <title>Comparative genomic analysis of Cohnella hashimotonis sp. nov., isolated from the International Space Station.</title>
        <authorList>
            <person name="Simpson A."/>
            <person name="Venkateswaran K."/>
        </authorList>
    </citation>
    <scope>NUCLEOTIDE SEQUENCE</scope>
    <source>
        <strain evidence="1">DSM 28161</strain>
    </source>
</reference>
<comment type="caution">
    <text evidence="1">The sequence shown here is derived from an EMBL/GenBank/DDBJ whole genome shotgun (WGS) entry which is preliminary data.</text>
</comment>
<keyword evidence="2" id="KW-1185">Reference proteome</keyword>
<dbReference type="EMBL" id="JAPDIA010000007">
    <property type="protein sequence ID" value="MDG0811230.1"/>
    <property type="molecule type" value="Genomic_DNA"/>
</dbReference>
<sequence length="304" mass="33888">MRPSLADWIELRFGVEIEFVGGCPEGVALLPGWIMSLDERQIDDTGAESGSELKPPPIQWADRGQIREMLARLRETGACVNWNCGLHVHVGLEPWGQQAIPRFIEAALLYQDAMRELLNTGEARLPFCPPFTREMYDRFVAAPGSDALCRKGRPQSHRCGINLAAWYDIGTVEIRYANGSLDYDEAINTVELCLRFVAAIGAGRRLSSDPRRLAIELGAPVGGYPPPKLAPQWYRERMWLEDALVPILAPLARSLVPDGEILYILPRPEGILAAIEDADGRLFKHLLRPTSAGWEAVRPLQERS</sequence>
<gene>
    <name evidence="1" type="ORF">OMP40_19065</name>
</gene>
<name>A0A9X4KUF7_9BACL</name>
<evidence type="ECO:0000313" key="1">
    <source>
        <dbReference type="EMBL" id="MDG0811230.1"/>
    </source>
</evidence>
<evidence type="ECO:0000313" key="2">
    <source>
        <dbReference type="Proteomes" id="UP001153404"/>
    </source>
</evidence>
<accession>A0A9X4KUF7</accession>
<protein>
    <submittedName>
        <fullName evidence="1">Amidoligase family protein</fullName>
    </submittedName>
</protein>
<dbReference type="Pfam" id="PF12224">
    <property type="entry name" value="Amidoligase_2"/>
    <property type="match status" value="1"/>
</dbReference>
<dbReference type="Proteomes" id="UP001153404">
    <property type="component" value="Unassembled WGS sequence"/>
</dbReference>
<dbReference type="AlphaFoldDB" id="A0A9X4KUF7"/>
<dbReference type="RefSeq" id="WP_277533722.1">
    <property type="nucleotide sequence ID" value="NZ_JAPDIA010000007.1"/>
</dbReference>
<organism evidence="1 2">
    <name type="scientific">Cohnella rhizosphaerae</name>
    <dbReference type="NCBI Taxonomy" id="1457232"/>
    <lineage>
        <taxon>Bacteria</taxon>
        <taxon>Bacillati</taxon>
        <taxon>Bacillota</taxon>
        <taxon>Bacilli</taxon>
        <taxon>Bacillales</taxon>
        <taxon>Paenibacillaceae</taxon>
        <taxon>Cohnella</taxon>
    </lineage>
</organism>
<dbReference type="InterPro" id="IPR022025">
    <property type="entry name" value="Amidoligase_2"/>
</dbReference>